<dbReference type="GO" id="GO:0006089">
    <property type="term" value="P:lactate metabolic process"/>
    <property type="evidence" value="ECO:0007669"/>
    <property type="project" value="TreeGrafter"/>
</dbReference>
<dbReference type="PANTHER" id="PTHR43128">
    <property type="entry name" value="L-2-HYDROXYCARBOXYLATE DEHYDROGENASE (NAD(P)(+))"/>
    <property type="match status" value="1"/>
</dbReference>
<dbReference type="STRING" id="9669.ENSMPUP00000003710"/>
<dbReference type="PRINTS" id="PR00086">
    <property type="entry name" value="LLDHDRGNASE"/>
</dbReference>
<keyword evidence="2" id="KW-0963">Cytoplasm</keyword>
<feature type="binding site" evidence="8">
    <location>
        <position position="81"/>
    </location>
    <ligand>
        <name>NAD(+)</name>
        <dbReference type="ChEBI" id="CHEBI:57540"/>
    </ligand>
</feature>
<evidence type="ECO:0000259" key="9">
    <source>
        <dbReference type="Pfam" id="PF00056"/>
    </source>
</evidence>
<feature type="binding site" evidence="8">
    <location>
        <position position="26"/>
    </location>
    <ligand>
        <name>NAD(+)</name>
        <dbReference type="ChEBI" id="CHEBI:57540"/>
    </ligand>
</feature>
<comment type="function">
    <text evidence="4">Interconverts simultaneously and stereospecifically pyruvate and lactate with concomitant interconversion of NADH and NAD(+).</text>
</comment>
<dbReference type="EMBL" id="AEYP01073781">
    <property type="status" value="NOT_ANNOTATED_CDS"/>
    <property type="molecule type" value="Genomic_DNA"/>
</dbReference>
<proteinExistence type="predicted"/>
<dbReference type="Gene3D" id="3.90.110.10">
    <property type="entry name" value="Lactate dehydrogenase/glycoside hydrolase, family 4, C-terminal"/>
    <property type="match status" value="1"/>
</dbReference>
<sequence length="275" mass="30450">VGMARAFGILGNSLADKCVRVVVLEDKPQKEMRHLRHRSSLLQTPPADKDDSVTANSKIVMENAGVRQQKGESHLSLELRNVNVFKFIILHIIKSSPNCIIIIFPSPADLHVIWKRTGLPEHPMVGSECNLEFARFCHLMAKKLGIHPSGCRVWGDPSVSSEALWSAERMAGVSLRNQIRTERDSDSENCKEVPKCVDSACGAIKPEGYTCWAIGSRVENLSRIHPMSVVVKGIYGIENRVFLSFPCLLSAQGLTSIINQKQKADQVVQLKKSAD</sequence>
<evidence type="ECO:0000256" key="1">
    <source>
        <dbReference type="ARBA" id="ARBA00004496"/>
    </source>
</evidence>
<protein>
    <recommendedName>
        <fullName evidence="5">L-lactate dehydrogenase B chain</fullName>
    </recommendedName>
</protein>
<dbReference type="Gene3D" id="3.40.50.720">
    <property type="entry name" value="NAD(P)-binding Rossmann-like Domain"/>
    <property type="match status" value="1"/>
</dbReference>
<keyword evidence="3 8" id="KW-0520">NAD</keyword>
<dbReference type="Ensembl" id="ENSMPUT00000003778.1">
    <property type="protein sequence ID" value="ENSMPUP00000003710.1"/>
    <property type="gene ID" value="ENSMPUG00000003740.1"/>
</dbReference>
<dbReference type="Pfam" id="PF00056">
    <property type="entry name" value="Ldh_1_N"/>
    <property type="match status" value="1"/>
</dbReference>
<comment type="subunit">
    <text evidence="6">Homotetramer. Interacts with PTEN upstream reading frame protein MP31; the interaction leads to inhibition of mitochondrial lactate dehydrogenase activity, preventing conversion of lactate to pyruvate in mitochondria.</text>
</comment>
<comment type="catalytic activity">
    <reaction evidence="7">
        <text>(S)-lactate + NAD(+) = pyruvate + NADH + H(+)</text>
        <dbReference type="Rhea" id="RHEA:23444"/>
        <dbReference type="ChEBI" id="CHEBI:15361"/>
        <dbReference type="ChEBI" id="CHEBI:15378"/>
        <dbReference type="ChEBI" id="CHEBI:16651"/>
        <dbReference type="ChEBI" id="CHEBI:57540"/>
        <dbReference type="ChEBI" id="CHEBI:57945"/>
        <dbReference type="EC" id="1.1.1.27"/>
    </reaction>
    <physiologicalReaction direction="left-to-right" evidence="7">
        <dbReference type="Rhea" id="RHEA:23445"/>
    </physiologicalReaction>
    <physiologicalReaction direction="right-to-left" evidence="7">
        <dbReference type="Rhea" id="RHEA:23446"/>
    </physiologicalReaction>
</comment>
<dbReference type="HOGENOM" id="CLU_045401_0_2_1"/>
<dbReference type="InParanoid" id="M3XXB0"/>
<evidence type="ECO:0000313" key="10">
    <source>
        <dbReference type="Ensembl" id="ENSMPUP00000003710.1"/>
    </source>
</evidence>
<feature type="domain" description="Lactate/malate dehydrogenase N-terminal" evidence="9">
    <location>
        <begin position="1"/>
        <end position="125"/>
    </location>
</feature>
<dbReference type="AlphaFoldDB" id="M3XXB0"/>
<comment type="subcellular location">
    <subcellularLocation>
        <location evidence="1">Cytoplasm</location>
    </subcellularLocation>
</comment>
<accession>M3XXB0</accession>
<dbReference type="InterPro" id="IPR001236">
    <property type="entry name" value="Lactate/malate_DH_N"/>
</dbReference>
<name>M3XXB0_MUSPF</name>
<dbReference type="SUPFAM" id="SSF51735">
    <property type="entry name" value="NAD(P)-binding Rossmann-fold domains"/>
    <property type="match status" value="1"/>
</dbReference>
<evidence type="ECO:0000256" key="5">
    <source>
        <dbReference type="ARBA" id="ARBA00040583"/>
    </source>
</evidence>
<evidence type="ECO:0000256" key="8">
    <source>
        <dbReference type="PIRSR" id="PIRSR000102-3"/>
    </source>
</evidence>
<dbReference type="GeneTree" id="ENSGT00940000153525"/>
<dbReference type="PANTHER" id="PTHR43128:SF2">
    <property type="entry name" value="L-LACTATE DEHYDROGENASE B CHAIN"/>
    <property type="match status" value="1"/>
</dbReference>
<dbReference type="eggNOG" id="KOG1495">
    <property type="taxonomic scope" value="Eukaryota"/>
</dbReference>
<dbReference type="InterPro" id="IPR015955">
    <property type="entry name" value="Lactate_DH/Glyco_Ohase_4_C"/>
</dbReference>
<dbReference type="GO" id="GO:0005737">
    <property type="term" value="C:cytoplasm"/>
    <property type="evidence" value="ECO:0007669"/>
    <property type="project" value="UniProtKB-SubCell"/>
</dbReference>
<evidence type="ECO:0000256" key="6">
    <source>
        <dbReference type="ARBA" id="ARBA00046635"/>
    </source>
</evidence>
<evidence type="ECO:0000256" key="4">
    <source>
        <dbReference type="ARBA" id="ARBA00033729"/>
    </source>
</evidence>
<dbReference type="InterPro" id="IPR001557">
    <property type="entry name" value="L-lactate/malate_DH"/>
</dbReference>
<dbReference type="GO" id="GO:0004459">
    <property type="term" value="F:L-lactate dehydrogenase (NAD+) activity"/>
    <property type="evidence" value="ECO:0007669"/>
    <property type="project" value="UniProtKB-EC"/>
</dbReference>
<organism evidence="10">
    <name type="scientific">Mustela putorius furo</name>
    <name type="common">European domestic ferret</name>
    <name type="synonym">Mustela furo</name>
    <dbReference type="NCBI Taxonomy" id="9669"/>
    <lineage>
        <taxon>Eukaryota</taxon>
        <taxon>Metazoa</taxon>
        <taxon>Chordata</taxon>
        <taxon>Craniata</taxon>
        <taxon>Vertebrata</taxon>
        <taxon>Euteleostomi</taxon>
        <taxon>Mammalia</taxon>
        <taxon>Eutheria</taxon>
        <taxon>Laurasiatheria</taxon>
        <taxon>Carnivora</taxon>
        <taxon>Caniformia</taxon>
        <taxon>Musteloidea</taxon>
        <taxon>Mustelidae</taxon>
        <taxon>Mustelinae</taxon>
        <taxon>Mustela</taxon>
    </lineage>
</organism>
<evidence type="ECO:0000256" key="7">
    <source>
        <dbReference type="ARBA" id="ARBA00048275"/>
    </source>
</evidence>
<dbReference type="PIRSF" id="PIRSF000102">
    <property type="entry name" value="Lac_mal_DH"/>
    <property type="match status" value="1"/>
</dbReference>
<evidence type="ECO:0000256" key="3">
    <source>
        <dbReference type="ARBA" id="ARBA00023027"/>
    </source>
</evidence>
<dbReference type="InterPro" id="IPR036291">
    <property type="entry name" value="NAD(P)-bd_dom_sf"/>
</dbReference>
<reference evidence="10" key="1">
    <citation type="submission" date="2024-06" db="UniProtKB">
        <authorList>
            <consortium name="Ensembl"/>
        </authorList>
    </citation>
    <scope>IDENTIFICATION</scope>
</reference>
<dbReference type="SUPFAM" id="SSF56327">
    <property type="entry name" value="LDH C-terminal domain-like"/>
    <property type="match status" value="1"/>
</dbReference>
<evidence type="ECO:0000256" key="2">
    <source>
        <dbReference type="ARBA" id="ARBA00022490"/>
    </source>
</evidence>